<evidence type="ECO:0000256" key="10">
    <source>
        <dbReference type="ARBA" id="ARBA00023186"/>
    </source>
</evidence>
<protein>
    <submittedName>
        <fullName evidence="14">Calreticulin family protein</fullName>
    </submittedName>
</protein>
<dbReference type="STRING" id="5722.A2E9B3"/>
<reference evidence="14" key="2">
    <citation type="journal article" date="2007" name="Science">
        <title>Draft genome sequence of the sexually transmitted pathogen Trichomonas vaginalis.</title>
        <authorList>
            <person name="Carlton J.M."/>
            <person name="Hirt R.P."/>
            <person name="Silva J.C."/>
            <person name="Delcher A.L."/>
            <person name="Schatz M."/>
            <person name="Zhao Q."/>
            <person name="Wortman J.R."/>
            <person name="Bidwell S.L."/>
            <person name="Alsmark U.C.M."/>
            <person name="Besteiro S."/>
            <person name="Sicheritz-Ponten T."/>
            <person name="Noel C.J."/>
            <person name="Dacks J.B."/>
            <person name="Foster P.G."/>
            <person name="Simillion C."/>
            <person name="Van de Peer Y."/>
            <person name="Miranda-Saavedra D."/>
            <person name="Barton G.J."/>
            <person name="Westrop G.D."/>
            <person name="Mueller S."/>
            <person name="Dessi D."/>
            <person name="Fiori P.L."/>
            <person name="Ren Q."/>
            <person name="Paulsen I."/>
            <person name="Zhang H."/>
            <person name="Bastida-Corcuera F.D."/>
            <person name="Simoes-Barbosa A."/>
            <person name="Brown M.T."/>
            <person name="Hayes R.D."/>
            <person name="Mukherjee M."/>
            <person name="Okumura C.Y."/>
            <person name="Schneider R."/>
            <person name="Smith A.J."/>
            <person name="Vanacova S."/>
            <person name="Villalvazo M."/>
            <person name="Haas B.J."/>
            <person name="Pertea M."/>
            <person name="Feldblyum T.V."/>
            <person name="Utterback T.R."/>
            <person name="Shu C.L."/>
            <person name="Osoegawa K."/>
            <person name="de Jong P.J."/>
            <person name="Hrdy I."/>
            <person name="Horvathova L."/>
            <person name="Zubacova Z."/>
            <person name="Dolezal P."/>
            <person name="Malik S.B."/>
            <person name="Logsdon J.M. Jr."/>
            <person name="Henze K."/>
            <person name="Gupta A."/>
            <person name="Wang C.C."/>
            <person name="Dunne R.L."/>
            <person name="Upcroft J.A."/>
            <person name="Upcroft P."/>
            <person name="White O."/>
            <person name="Salzberg S.L."/>
            <person name="Tang P."/>
            <person name="Chiu C.-H."/>
            <person name="Lee Y.-S."/>
            <person name="Embley T.M."/>
            <person name="Coombs G.H."/>
            <person name="Mottram J.C."/>
            <person name="Tachezy J."/>
            <person name="Fraser-Liggett C.M."/>
            <person name="Johnson P.J."/>
        </authorList>
    </citation>
    <scope>NUCLEOTIDE SEQUENCE [LARGE SCALE GENOMIC DNA]</scope>
    <source>
        <strain evidence="14">G3</strain>
    </source>
</reference>
<dbReference type="FunFam" id="2.10.250.10:FF:000002">
    <property type="entry name" value="Calreticulin"/>
    <property type="match status" value="1"/>
</dbReference>
<dbReference type="PROSITE" id="PS00803">
    <property type="entry name" value="CALRETICULIN_1"/>
    <property type="match status" value="1"/>
</dbReference>
<dbReference type="PROSITE" id="PS00805">
    <property type="entry name" value="CALRETICULIN_REPEAT"/>
    <property type="match status" value="1"/>
</dbReference>
<dbReference type="InterPro" id="IPR018124">
    <property type="entry name" value="Calret/calnex_CS"/>
</dbReference>
<dbReference type="GO" id="GO:0005788">
    <property type="term" value="C:endoplasmic reticulum lumen"/>
    <property type="evidence" value="ECO:0007669"/>
    <property type="project" value="UniProtKB-SubCell"/>
</dbReference>
<feature type="region of interest" description="Disordered" evidence="13">
    <location>
        <begin position="216"/>
        <end position="258"/>
    </location>
</feature>
<keyword evidence="4" id="KW-0732">Signal</keyword>
<keyword evidence="7 12" id="KW-0256">Endoplasmic reticulum</keyword>
<dbReference type="SUPFAM" id="SSF63887">
    <property type="entry name" value="P-domain of calnexin/calreticulin"/>
    <property type="match status" value="1"/>
</dbReference>
<dbReference type="KEGG" id="tva:4768735"/>
<sequence length="425" mass="49977">MTLFLLLRTISSEIYFEERFNTDGWTKRWIKSEKHPPGKPFGRWQLTAGSTPGDPAKQRGIKTLDDFRNYAISARFQKCWTDKNRPLVVQYTLKMDKPIICGGAYIKLIPDGLDQRRFTGGTPYSLMFGPDVCFAHTDLIQFIISRNGTNFKMLQHVEPKRDGHTHLYTLYLGTNGSFDIWLDGRNKYEGTLKEEFEFEGPKYIMDPYDRKPIDWDDREWIQDPDDKKPEGWDDRRRIPDPSVQKPEDWDDERDGEWEPPLIRNPNFTAVWEPRMIPNPNYMGTWRPRKIPNPDYTPDEDFGKFDDLCYLGLDLHQDNSGQLFDNFLVTDNLTYAGEVAEVVFYPIVPKENEVYFRWGGHDRWETQRKWGIEDFGRSKDFGVDANGNRFDDPDSFYKNTHRKSIAEENQQAQAISDKSFNERNDL</sequence>
<feature type="compositionally biased region" description="Acidic residues" evidence="13">
    <location>
        <begin position="248"/>
        <end position="257"/>
    </location>
</feature>
<evidence type="ECO:0000256" key="6">
    <source>
        <dbReference type="ARBA" id="ARBA00022737"/>
    </source>
</evidence>
<dbReference type="eggNOG" id="KOG0674">
    <property type="taxonomic scope" value="Eukaryota"/>
</dbReference>
<evidence type="ECO:0000256" key="8">
    <source>
        <dbReference type="ARBA" id="ARBA00022833"/>
    </source>
</evidence>
<evidence type="ECO:0000256" key="13">
    <source>
        <dbReference type="SAM" id="MobiDB-lite"/>
    </source>
</evidence>
<evidence type="ECO:0000313" key="15">
    <source>
        <dbReference type="Proteomes" id="UP000001542"/>
    </source>
</evidence>
<dbReference type="GO" id="GO:0030246">
    <property type="term" value="F:carbohydrate binding"/>
    <property type="evidence" value="ECO:0007669"/>
    <property type="project" value="UniProtKB-KW"/>
</dbReference>
<dbReference type="PANTHER" id="PTHR11073">
    <property type="entry name" value="CALRETICULIN AND CALNEXIN"/>
    <property type="match status" value="1"/>
</dbReference>
<comment type="similarity">
    <text evidence="2 12">Belongs to the calreticulin family.</text>
</comment>
<reference evidence="14" key="1">
    <citation type="submission" date="2006-10" db="EMBL/GenBank/DDBJ databases">
        <authorList>
            <person name="Amadeo P."/>
            <person name="Zhao Q."/>
            <person name="Wortman J."/>
            <person name="Fraser-Liggett C."/>
            <person name="Carlton J."/>
        </authorList>
    </citation>
    <scope>NUCLEOTIDE SEQUENCE</scope>
    <source>
        <strain evidence="14">G3</strain>
    </source>
</reference>
<proteinExistence type="inferred from homology"/>
<dbReference type="EMBL" id="DS113332">
    <property type="protein sequence ID" value="EAY10798.1"/>
    <property type="molecule type" value="Genomic_DNA"/>
</dbReference>
<evidence type="ECO:0000256" key="12">
    <source>
        <dbReference type="RuleBase" id="RU362126"/>
    </source>
</evidence>
<gene>
    <name evidence="14" type="ORF">TVAG_122020</name>
</gene>
<evidence type="ECO:0000256" key="2">
    <source>
        <dbReference type="ARBA" id="ARBA00010983"/>
    </source>
</evidence>
<feature type="compositionally biased region" description="Basic and acidic residues" evidence="13">
    <location>
        <begin position="216"/>
        <end position="239"/>
    </location>
</feature>
<keyword evidence="5" id="KW-0430">Lectin</keyword>
<dbReference type="GO" id="GO:0051082">
    <property type="term" value="F:unfolded protein binding"/>
    <property type="evidence" value="ECO:0007669"/>
    <property type="project" value="InterPro"/>
</dbReference>
<evidence type="ECO:0000256" key="5">
    <source>
        <dbReference type="ARBA" id="ARBA00022734"/>
    </source>
</evidence>
<feature type="disulfide bond" evidence="11">
    <location>
        <begin position="101"/>
        <end position="133"/>
    </location>
</feature>
<keyword evidence="15" id="KW-1185">Reference proteome</keyword>
<keyword evidence="9" id="KW-0106">Calcium</keyword>
<dbReference type="Proteomes" id="UP000001542">
    <property type="component" value="Unassembled WGS sequence"/>
</dbReference>
<dbReference type="AlphaFoldDB" id="A2E9B3"/>
<dbReference type="Gene3D" id="2.60.120.200">
    <property type="match status" value="1"/>
</dbReference>
<dbReference type="OrthoDB" id="1938156at2759"/>
<dbReference type="GO" id="GO:0006457">
    <property type="term" value="P:protein folding"/>
    <property type="evidence" value="ECO:0000318"/>
    <property type="project" value="GO_Central"/>
</dbReference>
<dbReference type="Gene3D" id="2.10.250.10">
    <property type="entry name" value="Calreticulin/calnexin, P domain"/>
    <property type="match status" value="1"/>
</dbReference>
<dbReference type="PANTHER" id="PTHR11073:SF2">
    <property type="entry name" value="CALRETICULIN"/>
    <property type="match status" value="1"/>
</dbReference>
<organism evidence="14 15">
    <name type="scientific">Trichomonas vaginalis (strain ATCC PRA-98 / G3)</name>
    <dbReference type="NCBI Taxonomy" id="412133"/>
    <lineage>
        <taxon>Eukaryota</taxon>
        <taxon>Metamonada</taxon>
        <taxon>Parabasalia</taxon>
        <taxon>Trichomonadida</taxon>
        <taxon>Trichomonadidae</taxon>
        <taxon>Trichomonas</taxon>
    </lineage>
</organism>
<keyword evidence="3" id="KW-0479">Metal-binding</keyword>
<evidence type="ECO:0000256" key="9">
    <source>
        <dbReference type="ARBA" id="ARBA00022837"/>
    </source>
</evidence>
<comment type="subcellular location">
    <subcellularLocation>
        <location evidence="1">Endoplasmic reticulum lumen</location>
    </subcellularLocation>
</comment>
<dbReference type="InParanoid" id="A2E9B3"/>
<dbReference type="GO" id="GO:0005789">
    <property type="term" value="C:endoplasmic reticulum membrane"/>
    <property type="evidence" value="ECO:0000318"/>
    <property type="project" value="GO_Central"/>
</dbReference>
<evidence type="ECO:0000256" key="4">
    <source>
        <dbReference type="ARBA" id="ARBA00022729"/>
    </source>
</evidence>
<dbReference type="PRINTS" id="PR00626">
    <property type="entry name" value="CALRETICULIN"/>
</dbReference>
<dbReference type="OMA" id="SRAAKFP"/>
<dbReference type="InterPro" id="IPR009033">
    <property type="entry name" value="Calreticulin/calnexin_P_dom_sf"/>
</dbReference>
<dbReference type="RefSeq" id="XP_001323021.1">
    <property type="nucleotide sequence ID" value="XM_001322986.1"/>
</dbReference>
<accession>A2E9B3</accession>
<dbReference type="GO" id="GO:0036503">
    <property type="term" value="P:ERAD pathway"/>
    <property type="evidence" value="ECO:0000318"/>
    <property type="project" value="GO_Central"/>
</dbReference>
<dbReference type="SUPFAM" id="SSF49899">
    <property type="entry name" value="Concanavalin A-like lectins/glucanases"/>
    <property type="match status" value="1"/>
</dbReference>
<evidence type="ECO:0000256" key="1">
    <source>
        <dbReference type="ARBA" id="ARBA00004319"/>
    </source>
</evidence>
<evidence type="ECO:0000256" key="7">
    <source>
        <dbReference type="ARBA" id="ARBA00022824"/>
    </source>
</evidence>
<keyword evidence="8" id="KW-0862">Zinc</keyword>
<dbReference type="Pfam" id="PF00262">
    <property type="entry name" value="Calreticulin"/>
    <property type="match status" value="2"/>
</dbReference>
<dbReference type="SMR" id="A2E9B3"/>
<name>A2E9B3_TRIV3</name>
<keyword evidence="6" id="KW-0677">Repeat</keyword>
<evidence type="ECO:0000313" key="14">
    <source>
        <dbReference type="EMBL" id="EAY10798.1"/>
    </source>
</evidence>
<dbReference type="InterPro" id="IPR001580">
    <property type="entry name" value="Calret/calnex"/>
</dbReference>
<dbReference type="VEuPathDB" id="TrichDB:TVAG_122020"/>
<evidence type="ECO:0000256" key="11">
    <source>
        <dbReference type="PIRSR" id="PIRSR601580-3"/>
    </source>
</evidence>
<dbReference type="VEuPathDB" id="TrichDB:TVAGG3_0421170"/>
<dbReference type="GO" id="GO:0005509">
    <property type="term" value="F:calcium ion binding"/>
    <property type="evidence" value="ECO:0000318"/>
    <property type="project" value="GO_Central"/>
</dbReference>
<keyword evidence="10 12" id="KW-0143">Chaperone</keyword>
<keyword evidence="11" id="KW-1015">Disulfide bond</keyword>
<evidence type="ECO:0000256" key="3">
    <source>
        <dbReference type="ARBA" id="ARBA00022723"/>
    </source>
</evidence>
<dbReference type="InterPro" id="IPR013320">
    <property type="entry name" value="ConA-like_dom_sf"/>
</dbReference>